<evidence type="ECO:0000313" key="3">
    <source>
        <dbReference type="Proteomes" id="UP000663760"/>
    </source>
</evidence>
<dbReference type="AlphaFoldDB" id="A0A7I8IUS8"/>
<evidence type="ECO:0000313" key="1">
    <source>
        <dbReference type="EMBL" id="CAA2621954.1"/>
    </source>
</evidence>
<dbReference type="EMBL" id="LR746269">
    <property type="protein sequence ID" value="CAA7398003.1"/>
    <property type="molecule type" value="Genomic_DNA"/>
</dbReference>
<keyword evidence="3" id="KW-1185">Reference proteome</keyword>
<protein>
    <submittedName>
        <fullName evidence="1">Uncharacterized protein</fullName>
    </submittedName>
</protein>
<gene>
    <name evidence="1" type="ORF">SI7747_06008022</name>
    <name evidence="2" type="ORF">SI8410_06008668</name>
</gene>
<proteinExistence type="predicted"/>
<organism evidence="1">
    <name type="scientific">Spirodela intermedia</name>
    <name type="common">Intermediate duckweed</name>
    <dbReference type="NCBI Taxonomy" id="51605"/>
    <lineage>
        <taxon>Eukaryota</taxon>
        <taxon>Viridiplantae</taxon>
        <taxon>Streptophyta</taxon>
        <taxon>Embryophyta</taxon>
        <taxon>Tracheophyta</taxon>
        <taxon>Spermatophyta</taxon>
        <taxon>Magnoliopsida</taxon>
        <taxon>Liliopsida</taxon>
        <taxon>Araceae</taxon>
        <taxon>Lemnoideae</taxon>
        <taxon>Spirodela</taxon>
    </lineage>
</organism>
<reference evidence="1" key="1">
    <citation type="submission" date="2019-12" db="EMBL/GenBank/DDBJ databases">
        <authorList>
            <person name="Scholz U."/>
            <person name="Mascher M."/>
            <person name="Fiebig A."/>
        </authorList>
    </citation>
    <scope>NUCLEOTIDE SEQUENCE</scope>
</reference>
<dbReference type="EMBL" id="LR743593">
    <property type="protein sequence ID" value="CAA2621954.1"/>
    <property type="molecule type" value="Genomic_DNA"/>
</dbReference>
<sequence length="27" mass="3334">MQESKIKEENTCIKHETVVWSWRKKKS</sequence>
<accession>A0A7I8IUS8</accession>
<evidence type="ECO:0000313" key="2">
    <source>
        <dbReference type="EMBL" id="CAA7398003.1"/>
    </source>
</evidence>
<dbReference type="Proteomes" id="UP000663760">
    <property type="component" value="Chromosome 6"/>
</dbReference>
<name>A0A7I8IUS8_SPIIN</name>